<dbReference type="InterPro" id="IPR038770">
    <property type="entry name" value="Na+/solute_symporter_sf"/>
</dbReference>
<evidence type="ECO:0000313" key="10">
    <source>
        <dbReference type="Proteomes" id="UP000266385"/>
    </source>
</evidence>
<dbReference type="InterPro" id="IPR004776">
    <property type="entry name" value="Mem_transp_PIN-like"/>
</dbReference>
<dbReference type="GO" id="GO:0005886">
    <property type="term" value="C:plasma membrane"/>
    <property type="evidence" value="ECO:0007669"/>
    <property type="project" value="UniProtKB-SubCell"/>
</dbReference>
<dbReference type="RefSeq" id="WP_119376426.1">
    <property type="nucleotide sequence ID" value="NZ_QWFX01000013.1"/>
</dbReference>
<evidence type="ECO:0000256" key="3">
    <source>
        <dbReference type="ARBA" id="ARBA00022448"/>
    </source>
</evidence>
<evidence type="ECO:0000313" key="9">
    <source>
        <dbReference type="EMBL" id="RIJ27890.1"/>
    </source>
</evidence>
<feature type="transmembrane region" description="Helical" evidence="8">
    <location>
        <begin position="121"/>
        <end position="143"/>
    </location>
</feature>
<evidence type="ECO:0000256" key="2">
    <source>
        <dbReference type="ARBA" id="ARBA00010145"/>
    </source>
</evidence>
<dbReference type="Pfam" id="PF03547">
    <property type="entry name" value="Mem_trans"/>
    <property type="match status" value="1"/>
</dbReference>
<evidence type="ECO:0000256" key="6">
    <source>
        <dbReference type="ARBA" id="ARBA00022989"/>
    </source>
</evidence>
<keyword evidence="6 8" id="KW-1133">Transmembrane helix</keyword>
<comment type="subcellular location">
    <subcellularLocation>
        <location evidence="1">Cell membrane</location>
        <topology evidence="1">Multi-pass membrane protein</topology>
    </subcellularLocation>
</comment>
<feature type="transmembrane region" description="Helical" evidence="8">
    <location>
        <begin position="280"/>
        <end position="303"/>
    </location>
</feature>
<accession>A0A399R8Y4</accession>
<feature type="transmembrane region" description="Helical" evidence="8">
    <location>
        <begin position="164"/>
        <end position="181"/>
    </location>
</feature>
<organism evidence="9 10">
    <name type="scientific">Henriciella mobilis</name>
    <dbReference type="NCBI Taxonomy" id="2305467"/>
    <lineage>
        <taxon>Bacteria</taxon>
        <taxon>Pseudomonadati</taxon>
        <taxon>Pseudomonadota</taxon>
        <taxon>Alphaproteobacteria</taxon>
        <taxon>Hyphomonadales</taxon>
        <taxon>Hyphomonadaceae</taxon>
        <taxon>Henriciella</taxon>
    </lineage>
</organism>
<sequence length="308" mass="32062">MSAFLSALIPVILLVALGRFLGWRNVIADEGWRGIERLAYVVLLPALIIRALANAPFDSAPWKLALVLIAAQFALGAFGLLARLWPGIERPEVGSIIQSNVRWNTFVALSIGSALFGDEGLALVSISAAAMIPTANVLSVAALTAHAERKSVAKRNPVMELVRNPLLIACAIGGLLAAFSVEIPEQLDLSIDLLGRGAIALGLLAAGAGVDMAALGRAGLKTLAWSLVRLFGLPILAIGFALVFGLSGLALAIAVISASVPTATSSYILARQLGGDAPLAANLIAMQTVLSMITMPIIWFACLRAGLF</sequence>
<dbReference type="Gene3D" id="1.20.1530.20">
    <property type="match status" value="1"/>
</dbReference>
<gene>
    <name evidence="9" type="ORF">D1223_10715</name>
</gene>
<evidence type="ECO:0000256" key="1">
    <source>
        <dbReference type="ARBA" id="ARBA00004651"/>
    </source>
</evidence>
<evidence type="ECO:0000256" key="5">
    <source>
        <dbReference type="ARBA" id="ARBA00022692"/>
    </source>
</evidence>
<feature type="transmembrane region" description="Helical" evidence="8">
    <location>
        <begin position="64"/>
        <end position="85"/>
    </location>
</feature>
<name>A0A399R8Y4_9PROT</name>
<dbReference type="OrthoDB" id="9805563at2"/>
<evidence type="ECO:0000256" key="7">
    <source>
        <dbReference type="ARBA" id="ARBA00023136"/>
    </source>
</evidence>
<evidence type="ECO:0000256" key="8">
    <source>
        <dbReference type="SAM" id="Phobius"/>
    </source>
</evidence>
<dbReference type="EMBL" id="QWFX01000013">
    <property type="protein sequence ID" value="RIJ27890.1"/>
    <property type="molecule type" value="Genomic_DNA"/>
</dbReference>
<keyword evidence="3" id="KW-0813">Transport</keyword>
<keyword evidence="7 8" id="KW-0472">Membrane</keyword>
<dbReference type="GO" id="GO:0045259">
    <property type="term" value="C:proton-transporting ATP synthase complex"/>
    <property type="evidence" value="ECO:0007669"/>
    <property type="project" value="InterPro"/>
</dbReference>
<dbReference type="AlphaFoldDB" id="A0A399R8Y4"/>
<comment type="similarity">
    <text evidence="2">Belongs to the auxin efflux carrier (TC 2.A.69) family.</text>
</comment>
<dbReference type="InterPro" id="IPR000454">
    <property type="entry name" value="ATP_synth_F0_csu"/>
</dbReference>
<feature type="transmembrane region" description="Helical" evidence="8">
    <location>
        <begin position="34"/>
        <end position="52"/>
    </location>
</feature>
<protein>
    <submittedName>
        <fullName evidence="9">AEC family transporter</fullName>
    </submittedName>
</protein>
<proteinExistence type="inferred from homology"/>
<evidence type="ECO:0000256" key="4">
    <source>
        <dbReference type="ARBA" id="ARBA00022475"/>
    </source>
</evidence>
<dbReference type="GO" id="GO:0015078">
    <property type="term" value="F:proton transmembrane transporter activity"/>
    <property type="evidence" value="ECO:0007669"/>
    <property type="project" value="InterPro"/>
</dbReference>
<dbReference type="PANTHER" id="PTHR36838:SF4">
    <property type="entry name" value="AUXIN EFFLUX CARRIER FAMILY PROTEIN"/>
    <property type="match status" value="1"/>
</dbReference>
<comment type="caution">
    <text evidence="9">The sequence shown here is derived from an EMBL/GenBank/DDBJ whole genome shotgun (WGS) entry which is preliminary data.</text>
</comment>
<dbReference type="PANTHER" id="PTHR36838">
    <property type="entry name" value="AUXIN EFFLUX CARRIER FAMILY PROTEIN"/>
    <property type="match status" value="1"/>
</dbReference>
<dbReference type="GO" id="GO:0015986">
    <property type="term" value="P:proton motive force-driven ATP synthesis"/>
    <property type="evidence" value="ECO:0007669"/>
    <property type="project" value="InterPro"/>
</dbReference>
<dbReference type="Proteomes" id="UP000266385">
    <property type="component" value="Unassembled WGS sequence"/>
</dbReference>
<keyword evidence="4" id="KW-1003">Cell membrane</keyword>
<feature type="transmembrane region" description="Helical" evidence="8">
    <location>
        <begin position="193"/>
        <end position="215"/>
    </location>
</feature>
<reference evidence="9 10" key="1">
    <citation type="submission" date="2018-08" db="EMBL/GenBank/DDBJ databases">
        <title>Henriciella mobilis sp. nov., isolated from seawater.</title>
        <authorList>
            <person name="Cheng H."/>
            <person name="Wu Y.-H."/>
            <person name="Xu X.-W."/>
            <person name="Guo L.-L."/>
        </authorList>
    </citation>
    <scope>NUCLEOTIDE SEQUENCE [LARGE SCALE GENOMIC DNA]</scope>
    <source>
        <strain evidence="9 10">JN25</strain>
    </source>
</reference>
<feature type="transmembrane region" description="Helical" evidence="8">
    <location>
        <begin position="227"/>
        <end position="260"/>
    </location>
</feature>
<keyword evidence="10" id="KW-1185">Reference proteome</keyword>
<keyword evidence="5 8" id="KW-0812">Transmembrane</keyword>
<dbReference type="PRINTS" id="PR00124">
    <property type="entry name" value="ATPASEC"/>
</dbReference>